<accession>A0ABV3RJK5</accession>
<dbReference type="Proteomes" id="UP001556098">
    <property type="component" value="Unassembled WGS sequence"/>
</dbReference>
<name>A0ABV3RJK5_9RHOB</name>
<comment type="caution">
    <text evidence="2">The sequence shown here is derived from an EMBL/GenBank/DDBJ whole genome shotgun (WGS) entry which is preliminary data.</text>
</comment>
<evidence type="ECO:0000313" key="3">
    <source>
        <dbReference type="Proteomes" id="UP001556098"/>
    </source>
</evidence>
<keyword evidence="1" id="KW-0812">Transmembrane</keyword>
<organism evidence="2 3">
    <name type="scientific">Sulfitobacter sediminis</name>
    <dbReference type="NCBI Taxonomy" id="3234186"/>
    <lineage>
        <taxon>Bacteria</taxon>
        <taxon>Pseudomonadati</taxon>
        <taxon>Pseudomonadota</taxon>
        <taxon>Alphaproteobacteria</taxon>
        <taxon>Rhodobacterales</taxon>
        <taxon>Roseobacteraceae</taxon>
        <taxon>Sulfitobacter</taxon>
    </lineage>
</organism>
<keyword evidence="1" id="KW-0472">Membrane</keyword>
<dbReference type="EMBL" id="JBFNXX010000001">
    <property type="protein sequence ID" value="MEW9918283.1"/>
    <property type="molecule type" value="Genomic_DNA"/>
</dbReference>
<protein>
    <recommendedName>
        <fullName evidence="4">50S ribosomal protein L35</fullName>
    </recommendedName>
</protein>
<keyword evidence="1" id="KW-1133">Transmembrane helix</keyword>
<evidence type="ECO:0000256" key="1">
    <source>
        <dbReference type="SAM" id="Phobius"/>
    </source>
</evidence>
<feature type="transmembrane region" description="Helical" evidence="1">
    <location>
        <begin position="33"/>
        <end position="50"/>
    </location>
</feature>
<gene>
    <name evidence="2" type="ORF">AB2B41_01595</name>
</gene>
<proteinExistence type="predicted"/>
<sequence length="74" mass="7649">MDPDLALTLGIVIAAFSIPSILSALADSRAPRASALTVLIGGGLILYAMQTSPGGYTLDQVPDVFARVVGQYMP</sequence>
<feature type="transmembrane region" description="Helical" evidence="1">
    <location>
        <begin position="6"/>
        <end position="26"/>
    </location>
</feature>
<dbReference type="RefSeq" id="WP_367875986.1">
    <property type="nucleotide sequence ID" value="NZ_JBFNXX010000001.1"/>
</dbReference>
<keyword evidence="3" id="KW-1185">Reference proteome</keyword>
<reference evidence="2 3" key="1">
    <citation type="submission" date="2024-07" db="EMBL/GenBank/DDBJ databases">
        <title>Marimonas sp.nov., isolated from tidal-flat sediment.</title>
        <authorList>
            <person name="Jayan J.N."/>
            <person name="Lee S.S."/>
        </authorList>
    </citation>
    <scope>NUCLEOTIDE SEQUENCE [LARGE SCALE GENOMIC DNA]</scope>
    <source>
        <strain evidence="2 3">MJW-29</strain>
    </source>
</reference>
<evidence type="ECO:0000313" key="2">
    <source>
        <dbReference type="EMBL" id="MEW9918283.1"/>
    </source>
</evidence>
<evidence type="ECO:0008006" key="4">
    <source>
        <dbReference type="Google" id="ProtNLM"/>
    </source>
</evidence>